<dbReference type="EMBL" id="JAUEPS010000010">
    <property type="protein sequence ID" value="KAK0461838.1"/>
    <property type="molecule type" value="Genomic_DNA"/>
</dbReference>
<comment type="similarity">
    <text evidence="2">Belongs to the aerobic coproporphyrinogen-III oxidase family.</text>
</comment>
<dbReference type="PRINTS" id="PR00073">
    <property type="entry name" value="COPRGNOXDASE"/>
</dbReference>
<organism evidence="7 8">
    <name type="scientific">Armillaria tabescens</name>
    <name type="common">Ringless honey mushroom</name>
    <name type="synonym">Agaricus tabescens</name>
    <dbReference type="NCBI Taxonomy" id="1929756"/>
    <lineage>
        <taxon>Eukaryota</taxon>
        <taxon>Fungi</taxon>
        <taxon>Dikarya</taxon>
        <taxon>Basidiomycota</taxon>
        <taxon>Agaricomycotina</taxon>
        <taxon>Agaricomycetes</taxon>
        <taxon>Agaricomycetidae</taxon>
        <taxon>Agaricales</taxon>
        <taxon>Marasmiineae</taxon>
        <taxon>Physalacriaceae</taxon>
        <taxon>Desarmillaria</taxon>
    </lineage>
</organism>
<dbReference type="EC" id="1.3.3.3" evidence="4"/>
<dbReference type="AlphaFoldDB" id="A0AA39NA60"/>
<protein>
    <recommendedName>
        <fullName evidence="4">coproporphyrinogen oxidase</fullName>
        <ecNumber evidence="4">1.3.3.3</ecNumber>
    </recommendedName>
</protein>
<dbReference type="PANTHER" id="PTHR10755">
    <property type="entry name" value="COPROPORPHYRINOGEN III OXIDASE, MITOCHONDRIAL"/>
    <property type="match status" value="1"/>
</dbReference>
<evidence type="ECO:0000313" key="7">
    <source>
        <dbReference type="EMBL" id="KAK0461838.1"/>
    </source>
</evidence>
<keyword evidence="6" id="KW-0627">Porphyrin biosynthesis</keyword>
<dbReference type="GO" id="GO:0005737">
    <property type="term" value="C:cytoplasm"/>
    <property type="evidence" value="ECO:0007669"/>
    <property type="project" value="TreeGrafter"/>
</dbReference>
<evidence type="ECO:0000256" key="6">
    <source>
        <dbReference type="ARBA" id="ARBA00023244"/>
    </source>
</evidence>
<evidence type="ECO:0000256" key="3">
    <source>
        <dbReference type="ARBA" id="ARBA00011738"/>
    </source>
</evidence>
<dbReference type="GO" id="GO:0004109">
    <property type="term" value="F:coproporphyrinogen oxidase activity"/>
    <property type="evidence" value="ECO:0007669"/>
    <property type="project" value="UniProtKB-EC"/>
</dbReference>
<name>A0AA39NA60_ARMTA</name>
<sequence length="263" mass="29295">MDPPDARAGHCIENFQSKNVSILQELDRSTPPFDIANWTQDEGGRGRACAFSSPSATCILEKAAVNISMMHGDLPLSSIQKTAVEHPSVRYSTDISSNVPFFAAGISLIIHPRNPNVPSAHANYRYFEIVRPGTSTSEMPQAWWFGGVTDLTPSYFFEDDFWHFHRTLKEACDPFGSAQNPAFKQNCGECFFLKYRGIGGLRFDDLCEEPHSLLKDVSASSRPQTAEEILDFVRSLGDTKEMPLYPHTSRSYLIGLAQGGPRR</sequence>
<dbReference type="SUPFAM" id="SSF102886">
    <property type="entry name" value="Coproporphyrinogen III oxidase"/>
    <property type="match status" value="1"/>
</dbReference>
<comment type="pathway">
    <text evidence="1">Porphyrin-containing compound metabolism; protoporphyrin-IX biosynthesis; protoporphyrinogen-IX from coproporphyrinogen-III (O2 route): step 1/1.</text>
</comment>
<dbReference type="Gene3D" id="3.40.1500.10">
    <property type="entry name" value="Coproporphyrinogen III oxidase, aerobic"/>
    <property type="match status" value="1"/>
</dbReference>
<keyword evidence="8" id="KW-1185">Reference proteome</keyword>
<proteinExistence type="inferred from homology"/>
<reference evidence="7" key="1">
    <citation type="submission" date="2023-06" db="EMBL/GenBank/DDBJ databases">
        <authorList>
            <consortium name="Lawrence Berkeley National Laboratory"/>
            <person name="Ahrendt S."/>
            <person name="Sahu N."/>
            <person name="Indic B."/>
            <person name="Wong-Bajracharya J."/>
            <person name="Merenyi Z."/>
            <person name="Ke H.-M."/>
            <person name="Monk M."/>
            <person name="Kocsube S."/>
            <person name="Drula E."/>
            <person name="Lipzen A."/>
            <person name="Balint B."/>
            <person name="Henrissat B."/>
            <person name="Andreopoulos B."/>
            <person name="Martin F.M."/>
            <person name="Harder C.B."/>
            <person name="Rigling D."/>
            <person name="Ford K.L."/>
            <person name="Foster G.D."/>
            <person name="Pangilinan J."/>
            <person name="Papanicolaou A."/>
            <person name="Barry K."/>
            <person name="LaButti K."/>
            <person name="Viragh M."/>
            <person name="Koriabine M."/>
            <person name="Yan M."/>
            <person name="Riley R."/>
            <person name="Champramary S."/>
            <person name="Plett K.L."/>
            <person name="Tsai I.J."/>
            <person name="Slot J."/>
            <person name="Sipos G."/>
            <person name="Plett J."/>
            <person name="Nagy L.G."/>
            <person name="Grigoriev I.V."/>
        </authorList>
    </citation>
    <scope>NUCLEOTIDE SEQUENCE</scope>
    <source>
        <strain evidence="7">CCBAS 213</strain>
    </source>
</reference>
<gene>
    <name evidence="7" type="ORF">EV420DRAFT_132731</name>
</gene>
<evidence type="ECO:0000256" key="1">
    <source>
        <dbReference type="ARBA" id="ARBA00005168"/>
    </source>
</evidence>
<evidence type="ECO:0000256" key="4">
    <source>
        <dbReference type="ARBA" id="ARBA00012869"/>
    </source>
</evidence>
<dbReference type="GO" id="GO:0006782">
    <property type="term" value="P:protoporphyrinogen IX biosynthetic process"/>
    <property type="evidence" value="ECO:0007669"/>
    <property type="project" value="TreeGrafter"/>
</dbReference>
<evidence type="ECO:0000256" key="5">
    <source>
        <dbReference type="ARBA" id="ARBA00023002"/>
    </source>
</evidence>
<dbReference type="GeneID" id="85352315"/>
<dbReference type="InterPro" id="IPR001260">
    <property type="entry name" value="Coprogen_oxidase_aer"/>
</dbReference>
<evidence type="ECO:0000256" key="2">
    <source>
        <dbReference type="ARBA" id="ARBA00010644"/>
    </source>
</evidence>
<accession>A0AA39NA60</accession>
<dbReference type="Pfam" id="PF01218">
    <property type="entry name" value="Coprogen_oxidas"/>
    <property type="match status" value="1"/>
</dbReference>
<dbReference type="InterPro" id="IPR036406">
    <property type="entry name" value="Coprogen_oxidase_aer_sf"/>
</dbReference>
<dbReference type="Proteomes" id="UP001175211">
    <property type="component" value="Unassembled WGS sequence"/>
</dbReference>
<keyword evidence="5" id="KW-0560">Oxidoreductase</keyword>
<comment type="subunit">
    <text evidence="3">Homodimer.</text>
</comment>
<dbReference type="PANTHER" id="PTHR10755:SF0">
    <property type="entry name" value="OXYGEN-DEPENDENT COPROPORPHYRINOGEN-III OXIDASE, MITOCHONDRIAL"/>
    <property type="match status" value="1"/>
</dbReference>
<comment type="caution">
    <text evidence="7">The sequence shown here is derived from an EMBL/GenBank/DDBJ whole genome shotgun (WGS) entry which is preliminary data.</text>
</comment>
<evidence type="ECO:0000313" key="8">
    <source>
        <dbReference type="Proteomes" id="UP001175211"/>
    </source>
</evidence>
<dbReference type="RefSeq" id="XP_060333576.1">
    <property type="nucleotide sequence ID" value="XM_060468767.1"/>
</dbReference>